<evidence type="ECO:0000256" key="8">
    <source>
        <dbReference type="PROSITE-ProRule" id="PRU00169"/>
    </source>
</evidence>
<name>A0A9D1WHQ9_9FIRM</name>
<keyword evidence="5 9" id="KW-0238">DNA-binding</keyword>
<dbReference type="Proteomes" id="UP000886817">
    <property type="component" value="Unassembled WGS sequence"/>
</dbReference>
<dbReference type="InterPro" id="IPR011006">
    <property type="entry name" value="CheY-like_superfamily"/>
</dbReference>
<dbReference type="SUPFAM" id="SSF46894">
    <property type="entry name" value="C-terminal effector domain of the bipartite response regulators"/>
    <property type="match status" value="1"/>
</dbReference>
<keyword evidence="4" id="KW-0805">Transcription regulation</keyword>
<feature type="modified residue" description="4-aspartylphosphate" evidence="8">
    <location>
        <position position="1"/>
    </location>
</feature>
<dbReference type="Pfam" id="PF00486">
    <property type="entry name" value="Trans_reg_C"/>
    <property type="match status" value="1"/>
</dbReference>
<feature type="non-terminal residue" evidence="12">
    <location>
        <position position="1"/>
    </location>
</feature>
<evidence type="ECO:0000313" key="13">
    <source>
        <dbReference type="Proteomes" id="UP000886817"/>
    </source>
</evidence>
<dbReference type="FunFam" id="1.10.10.10:FF:000018">
    <property type="entry name" value="DNA-binding response regulator ResD"/>
    <property type="match status" value="1"/>
</dbReference>
<evidence type="ECO:0000256" key="6">
    <source>
        <dbReference type="ARBA" id="ARBA00023163"/>
    </source>
</evidence>
<dbReference type="CDD" id="cd00383">
    <property type="entry name" value="trans_reg_C"/>
    <property type="match status" value="1"/>
</dbReference>
<evidence type="ECO:0000256" key="3">
    <source>
        <dbReference type="ARBA" id="ARBA00023012"/>
    </source>
</evidence>
<evidence type="ECO:0000256" key="1">
    <source>
        <dbReference type="ARBA" id="ARBA00018672"/>
    </source>
</evidence>
<keyword evidence="2 8" id="KW-0597">Phosphoprotein</keyword>
<reference evidence="12" key="2">
    <citation type="submission" date="2021-04" db="EMBL/GenBank/DDBJ databases">
        <authorList>
            <person name="Gilroy R."/>
        </authorList>
    </citation>
    <scope>NUCLEOTIDE SEQUENCE</scope>
    <source>
        <strain evidence="12">ChiSjej1B19-8411</strain>
    </source>
</reference>
<dbReference type="Gene3D" id="6.10.250.690">
    <property type="match status" value="1"/>
</dbReference>
<dbReference type="SMART" id="SM00862">
    <property type="entry name" value="Trans_reg_C"/>
    <property type="match status" value="1"/>
</dbReference>
<dbReference type="PANTHER" id="PTHR48111:SF73">
    <property type="entry name" value="ALKALINE PHOSPHATASE SYNTHESIS TRANSCRIPTIONAL REGULATORY PROTEIN PHOP"/>
    <property type="match status" value="1"/>
</dbReference>
<dbReference type="InterPro" id="IPR036388">
    <property type="entry name" value="WH-like_DNA-bd_sf"/>
</dbReference>
<feature type="DNA-binding region" description="OmpR/PhoB-type" evidence="9">
    <location>
        <begin position="71"/>
        <end position="167"/>
    </location>
</feature>
<protein>
    <recommendedName>
        <fullName evidence="1">Stage 0 sporulation protein A homolog</fullName>
    </recommendedName>
</protein>
<keyword evidence="3" id="KW-0902">Two-component regulatory system</keyword>
<evidence type="ECO:0000256" key="4">
    <source>
        <dbReference type="ARBA" id="ARBA00023015"/>
    </source>
</evidence>
<dbReference type="PROSITE" id="PS50110">
    <property type="entry name" value="RESPONSE_REGULATORY"/>
    <property type="match status" value="1"/>
</dbReference>
<comment type="function">
    <text evidence="7">May play the central regulatory role in sporulation. It may be an element of the effector pathway responsible for the activation of sporulation genes in response to nutritional stress. Spo0A may act in concert with spo0H (a sigma factor) to control the expression of some genes that are critical to the sporulation process.</text>
</comment>
<dbReference type="Gene3D" id="1.10.10.10">
    <property type="entry name" value="Winged helix-like DNA-binding domain superfamily/Winged helix DNA-binding domain"/>
    <property type="match status" value="1"/>
</dbReference>
<evidence type="ECO:0000259" key="11">
    <source>
        <dbReference type="PROSITE" id="PS51755"/>
    </source>
</evidence>
<dbReference type="GO" id="GO:0005829">
    <property type="term" value="C:cytosol"/>
    <property type="evidence" value="ECO:0007669"/>
    <property type="project" value="TreeGrafter"/>
</dbReference>
<dbReference type="InterPro" id="IPR001867">
    <property type="entry name" value="OmpR/PhoB-type_DNA-bd"/>
</dbReference>
<dbReference type="AlphaFoldDB" id="A0A9D1WHQ9"/>
<keyword evidence="6" id="KW-0804">Transcription</keyword>
<accession>A0A9D1WHQ9</accession>
<dbReference type="GO" id="GO:0000156">
    <property type="term" value="F:phosphorelay response regulator activity"/>
    <property type="evidence" value="ECO:0007669"/>
    <property type="project" value="TreeGrafter"/>
</dbReference>
<evidence type="ECO:0000256" key="5">
    <source>
        <dbReference type="ARBA" id="ARBA00023125"/>
    </source>
</evidence>
<sequence length="167" mass="18933">DDGLAILKKLKGDTLTSDVPVILVTAKGSEYDKVLGLDMGADDYIVKPFGMMELIARVKALLRRSRKEKSVREYTMGDLVMQVDKHTVKVQGEEVLLTFKEFELLKYMLENPGIVLSRDQILEHIWGYEFAGETRTVDVHIRTLRKKLGPCQDMIETIRGVGYRMGG</sequence>
<dbReference type="Pfam" id="PF00072">
    <property type="entry name" value="Response_reg"/>
    <property type="match status" value="1"/>
</dbReference>
<organism evidence="12 13">
    <name type="scientific">Candidatus Blautia gallistercoris</name>
    <dbReference type="NCBI Taxonomy" id="2838490"/>
    <lineage>
        <taxon>Bacteria</taxon>
        <taxon>Bacillati</taxon>
        <taxon>Bacillota</taxon>
        <taxon>Clostridia</taxon>
        <taxon>Lachnospirales</taxon>
        <taxon>Lachnospiraceae</taxon>
        <taxon>Blautia</taxon>
    </lineage>
</organism>
<dbReference type="InterPro" id="IPR016032">
    <property type="entry name" value="Sig_transdc_resp-reg_C-effctor"/>
</dbReference>
<dbReference type="EMBL" id="DXEX01000115">
    <property type="protein sequence ID" value="HIX59052.1"/>
    <property type="molecule type" value="Genomic_DNA"/>
</dbReference>
<evidence type="ECO:0000313" key="12">
    <source>
        <dbReference type="EMBL" id="HIX59052.1"/>
    </source>
</evidence>
<dbReference type="GO" id="GO:0032993">
    <property type="term" value="C:protein-DNA complex"/>
    <property type="evidence" value="ECO:0007669"/>
    <property type="project" value="TreeGrafter"/>
</dbReference>
<feature type="domain" description="Response regulatory" evidence="10">
    <location>
        <begin position="1"/>
        <end position="62"/>
    </location>
</feature>
<dbReference type="InterPro" id="IPR039420">
    <property type="entry name" value="WalR-like"/>
</dbReference>
<evidence type="ECO:0000256" key="7">
    <source>
        <dbReference type="ARBA" id="ARBA00024867"/>
    </source>
</evidence>
<dbReference type="PROSITE" id="PS51755">
    <property type="entry name" value="OMPR_PHOB"/>
    <property type="match status" value="1"/>
</dbReference>
<gene>
    <name evidence="12" type="ORF">IAA45_04965</name>
</gene>
<proteinExistence type="predicted"/>
<reference evidence="12" key="1">
    <citation type="journal article" date="2021" name="PeerJ">
        <title>Extensive microbial diversity within the chicken gut microbiome revealed by metagenomics and culture.</title>
        <authorList>
            <person name="Gilroy R."/>
            <person name="Ravi A."/>
            <person name="Getino M."/>
            <person name="Pursley I."/>
            <person name="Horton D.L."/>
            <person name="Alikhan N.F."/>
            <person name="Baker D."/>
            <person name="Gharbi K."/>
            <person name="Hall N."/>
            <person name="Watson M."/>
            <person name="Adriaenssens E.M."/>
            <person name="Foster-Nyarko E."/>
            <person name="Jarju S."/>
            <person name="Secka A."/>
            <person name="Antonio M."/>
            <person name="Oren A."/>
            <person name="Chaudhuri R.R."/>
            <person name="La Ragione R."/>
            <person name="Hildebrand F."/>
            <person name="Pallen M.J."/>
        </authorList>
    </citation>
    <scope>NUCLEOTIDE SEQUENCE</scope>
    <source>
        <strain evidence="12">ChiSjej1B19-8411</strain>
    </source>
</reference>
<dbReference type="SUPFAM" id="SSF52172">
    <property type="entry name" value="CheY-like"/>
    <property type="match status" value="1"/>
</dbReference>
<dbReference type="InterPro" id="IPR001789">
    <property type="entry name" value="Sig_transdc_resp-reg_receiver"/>
</dbReference>
<dbReference type="PANTHER" id="PTHR48111">
    <property type="entry name" value="REGULATOR OF RPOS"/>
    <property type="match status" value="1"/>
</dbReference>
<dbReference type="GO" id="GO:0006355">
    <property type="term" value="P:regulation of DNA-templated transcription"/>
    <property type="evidence" value="ECO:0007669"/>
    <property type="project" value="InterPro"/>
</dbReference>
<dbReference type="GO" id="GO:0000976">
    <property type="term" value="F:transcription cis-regulatory region binding"/>
    <property type="evidence" value="ECO:0007669"/>
    <property type="project" value="TreeGrafter"/>
</dbReference>
<evidence type="ECO:0000256" key="9">
    <source>
        <dbReference type="PROSITE-ProRule" id="PRU01091"/>
    </source>
</evidence>
<feature type="domain" description="OmpR/PhoB-type" evidence="11">
    <location>
        <begin position="71"/>
        <end position="167"/>
    </location>
</feature>
<evidence type="ECO:0000256" key="2">
    <source>
        <dbReference type="ARBA" id="ARBA00022553"/>
    </source>
</evidence>
<comment type="caution">
    <text evidence="12">The sequence shown here is derived from an EMBL/GenBank/DDBJ whole genome shotgun (WGS) entry which is preliminary data.</text>
</comment>
<evidence type="ECO:0000259" key="10">
    <source>
        <dbReference type="PROSITE" id="PS50110"/>
    </source>
</evidence>